<dbReference type="AlphaFoldDB" id="A0A9W8MEX3"/>
<evidence type="ECO:0000313" key="3">
    <source>
        <dbReference type="EMBL" id="KAJ2928086.1"/>
    </source>
</evidence>
<dbReference type="OrthoDB" id="3248197at2759"/>
<evidence type="ECO:0000313" key="4">
    <source>
        <dbReference type="Proteomes" id="UP001140091"/>
    </source>
</evidence>
<dbReference type="Pfam" id="PF12937">
    <property type="entry name" value="F-box-like"/>
    <property type="match status" value="1"/>
</dbReference>
<gene>
    <name evidence="3" type="ORF">H1R20_g9009</name>
</gene>
<dbReference type="EMBL" id="JANBPK010000942">
    <property type="protein sequence ID" value="KAJ2928086.1"/>
    <property type="molecule type" value="Genomic_DNA"/>
</dbReference>
<feature type="non-terminal residue" evidence="3">
    <location>
        <position position="675"/>
    </location>
</feature>
<proteinExistence type="predicted"/>
<keyword evidence="4" id="KW-1185">Reference proteome</keyword>
<accession>A0A9W8MEX3</accession>
<reference evidence="3" key="1">
    <citation type="submission" date="2022-06" db="EMBL/GenBank/DDBJ databases">
        <title>Genome Sequence of Candolleomyces eurysporus.</title>
        <authorList>
            <person name="Buettner E."/>
        </authorList>
    </citation>
    <scope>NUCLEOTIDE SEQUENCE</scope>
    <source>
        <strain evidence="3">VTCC 930004</strain>
    </source>
</reference>
<feature type="domain" description="F-box" evidence="2">
    <location>
        <begin position="88"/>
        <end position="143"/>
    </location>
</feature>
<dbReference type="InterPro" id="IPR001810">
    <property type="entry name" value="F-box_dom"/>
</dbReference>
<feature type="coiled-coil region" evidence="1">
    <location>
        <begin position="42"/>
        <end position="69"/>
    </location>
</feature>
<organism evidence="3 4">
    <name type="scientific">Candolleomyces eurysporus</name>
    <dbReference type="NCBI Taxonomy" id="2828524"/>
    <lineage>
        <taxon>Eukaryota</taxon>
        <taxon>Fungi</taxon>
        <taxon>Dikarya</taxon>
        <taxon>Basidiomycota</taxon>
        <taxon>Agaricomycotina</taxon>
        <taxon>Agaricomycetes</taxon>
        <taxon>Agaricomycetidae</taxon>
        <taxon>Agaricales</taxon>
        <taxon>Agaricineae</taxon>
        <taxon>Psathyrellaceae</taxon>
        <taxon>Candolleomyces</taxon>
    </lineage>
</organism>
<dbReference type="Proteomes" id="UP001140091">
    <property type="component" value="Unassembled WGS sequence"/>
</dbReference>
<evidence type="ECO:0000256" key="1">
    <source>
        <dbReference type="SAM" id="Coils"/>
    </source>
</evidence>
<keyword evidence="1" id="KW-0175">Coiled coil</keyword>
<comment type="caution">
    <text evidence="3">The sequence shown here is derived from an EMBL/GenBank/DDBJ whole genome shotgun (WGS) entry which is preliminary data.</text>
</comment>
<dbReference type="Gene3D" id="1.20.1280.50">
    <property type="match status" value="1"/>
</dbReference>
<evidence type="ECO:0000259" key="2">
    <source>
        <dbReference type="Pfam" id="PF12937"/>
    </source>
</evidence>
<protein>
    <recommendedName>
        <fullName evidence="2">F-box domain-containing protein</fullName>
    </recommendedName>
</protein>
<sequence>MPLGQPVDITYIVSPMDSPFSEYLDSGYSPSDAEIPLIKALIQQKLNAIDSIDKEINDLEDSLAARKARRKANKIFIRKHQALIAPIKRLPPDILSTVFLACLPAIECPETAMTPNHPAVVISQVCHHWRQLAFDTPLLWSRIQLILPNVNCNPYYPPGEAERVTEETAALFDSFIQRLFDAATIWLNRSKGCPLSIYMEATESAAGGFVTSHLKILEGSVLMGLGKLVSLLLAESKRWEQVKFKLAAIGNDPKSQLSRLLFLTPQDVPILRKASIVISPLEVLETPMIPGVESEATRFWYGIAMGTIHGQALQSLTLACPKAATKLKALQVNWGGLTELSLRPYMWGSARKGGTHLTTDEALDFLRLCPNLRRCNLALGNGSLLTNWGAPLPARYSSTMPSAVAPGQGDRPVCRLPYLHSLILREDSGRTDGLASALDLPSLRSFTQISSAYPPPVGFPPSYSDPEVERAWISGIPLVEWVQRFGHTITSIDFKHAGAPQHTFEKCLEDLPNLISLTIRSTFSTSWDMSSSWGLASGSDSFLKRLTPEVIEDGDAVTVAPGCLCPKLEDLALSCFSASVPVQLVFNEAVVLEFLTGRAKASLETVPEVSRVSKLRYISVGFANPKVVDIEQELLRRGFNLEGFVGEWGYPDPPKPRSYLQHPQISDFAMDDFSK</sequence>
<name>A0A9W8MEX3_9AGAR</name>